<dbReference type="EMBL" id="ML993874">
    <property type="protein sequence ID" value="KAF2204500.1"/>
    <property type="molecule type" value="Genomic_DNA"/>
</dbReference>
<dbReference type="EMBL" id="ML993897">
    <property type="protein sequence ID" value="KAF2203634.1"/>
    <property type="molecule type" value="Genomic_DNA"/>
</dbReference>
<gene>
    <name evidence="2" type="ORF">GQ43DRAFT_364459</name>
    <name evidence="1" type="ORF">GQ43DRAFT_366411</name>
</gene>
<reference evidence="2" key="1">
    <citation type="journal article" date="2020" name="Stud. Mycol.">
        <title>101 Dothideomycetes genomes: a test case for predicting lifestyles and emergence of pathogens.</title>
        <authorList>
            <person name="Haridas S."/>
            <person name="Albert R."/>
            <person name="Binder M."/>
            <person name="Bloem J."/>
            <person name="Labutti K."/>
            <person name="Salamov A."/>
            <person name="Andreopoulos B."/>
            <person name="Baker S."/>
            <person name="Barry K."/>
            <person name="Bills G."/>
            <person name="Bluhm B."/>
            <person name="Cannon C."/>
            <person name="Castanera R."/>
            <person name="Culley D."/>
            <person name="Daum C."/>
            <person name="Ezra D."/>
            <person name="Gonzalez J."/>
            <person name="Henrissat B."/>
            <person name="Kuo A."/>
            <person name="Liang C."/>
            <person name="Lipzen A."/>
            <person name="Lutzoni F."/>
            <person name="Magnuson J."/>
            <person name="Mondo S."/>
            <person name="Nolan M."/>
            <person name="Ohm R."/>
            <person name="Pangilinan J."/>
            <person name="Park H.-J."/>
            <person name="Ramirez L."/>
            <person name="Alfaro M."/>
            <person name="Sun H."/>
            <person name="Tritt A."/>
            <person name="Yoshinaga Y."/>
            <person name="Zwiers L.-H."/>
            <person name="Turgeon B."/>
            <person name="Goodwin S."/>
            <person name="Spatafora J."/>
            <person name="Crous P."/>
            <person name="Grigoriev I."/>
        </authorList>
    </citation>
    <scope>NUCLEOTIDE SEQUENCE</scope>
    <source>
        <strain evidence="2">ATCC 74209</strain>
    </source>
</reference>
<evidence type="ECO:0000313" key="3">
    <source>
        <dbReference type="Proteomes" id="UP000799536"/>
    </source>
</evidence>
<keyword evidence="3" id="KW-1185">Reference proteome</keyword>
<accession>A0A9P4N268</accession>
<sequence length="99" mass="10812">MKPAQPAYISLVMNEVDAICLAAVIVSGNSAQWTWTGDMGFTCGAQWYNSQVAIGGSNVPLRCVWLDKNHTKGIVAKGLSLHIRDFTGDPDLLQQYNEN</sequence>
<proteinExistence type="predicted"/>
<dbReference type="Proteomes" id="UP000799536">
    <property type="component" value="Unassembled WGS sequence"/>
</dbReference>
<dbReference type="OrthoDB" id="5365129at2759"/>
<dbReference type="AlphaFoldDB" id="A0A9P4N268"/>
<name>A0A9P4N268_9PLEO</name>
<feature type="non-terminal residue" evidence="2">
    <location>
        <position position="99"/>
    </location>
</feature>
<evidence type="ECO:0000313" key="2">
    <source>
        <dbReference type="EMBL" id="KAF2204500.1"/>
    </source>
</evidence>
<protein>
    <submittedName>
        <fullName evidence="2">Uncharacterized protein</fullName>
    </submittedName>
</protein>
<organism evidence="2 3">
    <name type="scientific">Delitschia confertaspora ATCC 74209</name>
    <dbReference type="NCBI Taxonomy" id="1513339"/>
    <lineage>
        <taxon>Eukaryota</taxon>
        <taxon>Fungi</taxon>
        <taxon>Dikarya</taxon>
        <taxon>Ascomycota</taxon>
        <taxon>Pezizomycotina</taxon>
        <taxon>Dothideomycetes</taxon>
        <taxon>Pleosporomycetidae</taxon>
        <taxon>Pleosporales</taxon>
        <taxon>Delitschiaceae</taxon>
        <taxon>Delitschia</taxon>
    </lineage>
</organism>
<evidence type="ECO:0000313" key="1">
    <source>
        <dbReference type="EMBL" id="KAF2203634.1"/>
    </source>
</evidence>
<comment type="caution">
    <text evidence="2">The sequence shown here is derived from an EMBL/GenBank/DDBJ whole genome shotgun (WGS) entry which is preliminary data.</text>
</comment>